<keyword evidence="2" id="KW-0812">Transmembrane</keyword>
<feature type="signal peptide" evidence="3">
    <location>
        <begin position="1"/>
        <end position="24"/>
    </location>
</feature>
<protein>
    <recommendedName>
        <fullName evidence="6">Transketolase</fullName>
    </recommendedName>
</protein>
<feature type="region of interest" description="Disordered" evidence="1">
    <location>
        <begin position="148"/>
        <end position="178"/>
    </location>
</feature>
<keyword evidence="2" id="KW-0472">Membrane</keyword>
<dbReference type="Proteomes" id="UP000050465">
    <property type="component" value="Unassembled WGS sequence"/>
</dbReference>
<keyword evidence="2" id="KW-1133">Transmembrane helix</keyword>
<proteinExistence type="predicted"/>
<gene>
    <name evidence="4" type="ORF">HLUCCA11_12285</name>
</gene>
<dbReference type="STRING" id="1666911.HLUCCA11_12285"/>
<sequence>MRQPSLSLMSALLLGSLAMLPAQAHKTEVSGDVAGTWHLEPNHSPKAGEPARVWVALTQQGGQVIPLEQCDCALAIYATNQPGADPVMQPPLEAISPERFQNIPGANITFPAVGEYRIALTGRPKGEATFTPFELSYTTVVAIGNAAAPQSESTAPVTPTDNALESPTALPPNQSTGSGTQRIAIGAAVLGVVGFAIAIAASRLRTR</sequence>
<feature type="chain" id="PRO_5006146734" description="Transketolase" evidence="3">
    <location>
        <begin position="25"/>
        <end position="207"/>
    </location>
</feature>
<organism evidence="4 5">
    <name type="scientific">Phormidesmis priestleyi Ana</name>
    <dbReference type="NCBI Taxonomy" id="1666911"/>
    <lineage>
        <taxon>Bacteria</taxon>
        <taxon>Bacillati</taxon>
        <taxon>Cyanobacteriota</taxon>
        <taxon>Cyanophyceae</taxon>
        <taxon>Leptolyngbyales</taxon>
        <taxon>Leptolyngbyaceae</taxon>
        <taxon>Phormidesmis</taxon>
    </lineage>
</organism>
<comment type="caution">
    <text evidence="4">The sequence shown here is derived from an EMBL/GenBank/DDBJ whole genome shotgun (WGS) entry which is preliminary data.</text>
</comment>
<dbReference type="EMBL" id="LJZR01000015">
    <property type="protein sequence ID" value="KPQ34941.1"/>
    <property type="molecule type" value="Genomic_DNA"/>
</dbReference>
<evidence type="ECO:0000313" key="4">
    <source>
        <dbReference type="EMBL" id="KPQ34941.1"/>
    </source>
</evidence>
<name>A0A0P7YXI4_9CYAN</name>
<keyword evidence="3" id="KW-0732">Signal</keyword>
<accession>A0A0P7YXI4</accession>
<evidence type="ECO:0000256" key="2">
    <source>
        <dbReference type="SAM" id="Phobius"/>
    </source>
</evidence>
<feature type="transmembrane region" description="Helical" evidence="2">
    <location>
        <begin position="183"/>
        <end position="201"/>
    </location>
</feature>
<evidence type="ECO:0000256" key="1">
    <source>
        <dbReference type="SAM" id="MobiDB-lite"/>
    </source>
</evidence>
<evidence type="ECO:0000313" key="5">
    <source>
        <dbReference type="Proteomes" id="UP000050465"/>
    </source>
</evidence>
<evidence type="ECO:0000256" key="3">
    <source>
        <dbReference type="SAM" id="SignalP"/>
    </source>
</evidence>
<reference evidence="4 5" key="1">
    <citation type="submission" date="2015-09" db="EMBL/GenBank/DDBJ databases">
        <title>Identification and resolution of microdiversity through metagenomic sequencing of parallel consortia.</title>
        <authorList>
            <person name="Nelson W.C."/>
            <person name="Romine M.F."/>
            <person name="Lindemann S.R."/>
        </authorList>
    </citation>
    <scope>NUCLEOTIDE SEQUENCE [LARGE SCALE GENOMIC DNA]</scope>
    <source>
        <strain evidence="4">Ana</strain>
    </source>
</reference>
<evidence type="ECO:0008006" key="6">
    <source>
        <dbReference type="Google" id="ProtNLM"/>
    </source>
</evidence>
<dbReference type="AlphaFoldDB" id="A0A0P7YXI4"/>